<proteinExistence type="predicted"/>
<reference evidence="2 3" key="1">
    <citation type="submission" date="2024-01" db="EMBL/GenBank/DDBJ databases">
        <title>Genome assemblies of Stephania.</title>
        <authorList>
            <person name="Yang L."/>
        </authorList>
    </citation>
    <scope>NUCLEOTIDE SEQUENCE [LARGE SCALE GENOMIC DNA]</scope>
    <source>
        <strain evidence="2">QJT</strain>
        <tissue evidence="2">Leaf</tissue>
    </source>
</reference>
<sequence length="157" mass="18212">MITCKTKRELGLHTRGGKQLAKLRFKAKKATEEKLDSRDGSHRAQTREDRDYDSRRVQAVKNVCAVNDIIMNSMISESLKSGIRETVHIEPKRERIEIMIRGECRRARPLFGHGSGHRDDRPSIRVWIRARPSIRYRARHVQTSINHGHSRGRVQNP</sequence>
<name>A0AAP0NJW7_9MAGN</name>
<dbReference type="AlphaFoldDB" id="A0AAP0NJW7"/>
<feature type="region of interest" description="Disordered" evidence="1">
    <location>
        <begin position="29"/>
        <end position="53"/>
    </location>
</feature>
<evidence type="ECO:0000313" key="2">
    <source>
        <dbReference type="EMBL" id="KAK9109718.1"/>
    </source>
</evidence>
<organism evidence="2 3">
    <name type="scientific">Stephania japonica</name>
    <dbReference type="NCBI Taxonomy" id="461633"/>
    <lineage>
        <taxon>Eukaryota</taxon>
        <taxon>Viridiplantae</taxon>
        <taxon>Streptophyta</taxon>
        <taxon>Embryophyta</taxon>
        <taxon>Tracheophyta</taxon>
        <taxon>Spermatophyta</taxon>
        <taxon>Magnoliopsida</taxon>
        <taxon>Ranunculales</taxon>
        <taxon>Menispermaceae</taxon>
        <taxon>Menispermoideae</taxon>
        <taxon>Cissampelideae</taxon>
        <taxon>Stephania</taxon>
    </lineage>
</organism>
<dbReference type="Proteomes" id="UP001417504">
    <property type="component" value="Unassembled WGS sequence"/>
</dbReference>
<dbReference type="EMBL" id="JBBNAE010000007">
    <property type="protein sequence ID" value="KAK9109718.1"/>
    <property type="molecule type" value="Genomic_DNA"/>
</dbReference>
<gene>
    <name evidence="2" type="ORF">Sjap_017778</name>
</gene>
<comment type="caution">
    <text evidence="2">The sequence shown here is derived from an EMBL/GenBank/DDBJ whole genome shotgun (WGS) entry which is preliminary data.</text>
</comment>
<evidence type="ECO:0000256" key="1">
    <source>
        <dbReference type="SAM" id="MobiDB-lite"/>
    </source>
</evidence>
<protein>
    <submittedName>
        <fullName evidence="2">Uncharacterized protein</fullName>
    </submittedName>
</protein>
<keyword evidence="3" id="KW-1185">Reference proteome</keyword>
<accession>A0AAP0NJW7</accession>
<evidence type="ECO:0000313" key="3">
    <source>
        <dbReference type="Proteomes" id="UP001417504"/>
    </source>
</evidence>